<evidence type="ECO:0000313" key="2">
    <source>
        <dbReference type="EMBL" id="NKY88155.1"/>
    </source>
</evidence>
<accession>A0A7X6M0Q2</accession>
<dbReference type="RefSeq" id="WP_040724105.1">
    <property type="nucleotide sequence ID" value="NZ_CAWPHS010000019.1"/>
</dbReference>
<protein>
    <submittedName>
        <fullName evidence="2">Uncharacterized protein</fullName>
    </submittedName>
</protein>
<feature type="transmembrane region" description="Helical" evidence="1">
    <location>
        <begin position="185"/>
        <end position="207"/>
    </location>
</feature>
<gene>
    <name evidence="2" type="ORF">HGA07_21340</name>
</gene>
<dbReference type="Gene3D" id="1.10.1780.10">
    <property type="entry name" value="Clp, N-terminal domain"/>
    <property type="match status" value="1"/>
</dbReference>
<reference evidence="2 3" key="1">
    <citation type="submission" date="2020-04" db="EMBL/GenBank/DDBJ databases">
        <title>MicrobeNet Type strains.</title>
        <authorList>
            <person name="Nicholson A.C."/>
        </authorList>
    </citation>
    <scope>NUCLEOTIDE SEQUENCE [LARGE SCALE GENOMIC DNA]</scope>
    <source>
        <strain evidence="2 3">DSM 44445</strain>
    </source>
</reference>
<sequence length="452" mass="47122">MEQQMLRGVELHGSVATALRTAGAQVSGRPIDTRDLLVALMRVDAGEWGRLWLHCGDPDQIAGKIVLDPATGSSASWEGVPLTDSCATALDIGVRLAHRYHMWPLPAGLLALALVADESTAAAQALGENLDRAELLQLLQSDILGVSLSGIDTVLPAVVAESNRPRQDSASRPSSSVSQWFRKHALIGSLVPIGIVAVVVTVAIAVWRDESENPQHVGSAAGVQWADCLKRDADSFRPVSCTAADAAYVVLDRAGDGQPHKDCIDVAGTEYAYYEGGSYVCVAAKGTDVEHAVNTAQEGDCLTGGEGSGVQRVDCTDSSAAYRVLARRGAGTIATDMACGGVKGTERTYTYILKSVDGVARGLGTGVAFCLAAKGTDTSRTADNAQVGSCLKRAGGNDVQVVDCGAPDAAYKVLRTGPTSAFCTSLSGVIATYSYKRSGDIFTTYLCLGSAH</sequence>
<keyword evidence="1" id="KW-1133">Transmembrane helix</keyword>
<dbReference type="AlphaFoldDB" id="A0A7X6M0Q2"/>
<keyword evidence="1" id="KW-0812">Transmembrane</keyword>
<dbReference type="EMBL" id="JAAXPE010000026">
    <property type="protein sequence ID" value="NKY88155.1"/>
    <property type="molecule type" value="Genomic_DNA"/>
</dbReference>
<proteinExistence type="predicted"/>
<dbReference type="InterPro" id="IPR036628">
    <property type="entry name" value="Clp_N_dom_sf"/>
</dbReference>
<dbReference type="Proteomes" id="UP000523447">
    <property type="component" value="Unassembled WGS sequence"/>
</dbReference>
<organism evidence="2 3">
    <name type="scientific">Nocardia veterana</name>
    <dbReference type="NCBI Taxonomy" id="132249"/>
    <lineage>
        <taxon>Bacteria</taxon>
        <taxon>Bacillati</taxon>
        <taxon>Actinomycetota</taxon>
        <taxon>Actinomycetes</taxon>
        <taxon>Mycobacteriales</taxon>
        <taxon>Nocardiaceae</taxon>
        <taxon>Nocardia</taxon>
    </lineage>
</organism>
<evidence type="ECO:0000313" key="3">
    <source>
        <dbReference type="Proteomes" id="UP000523447"/>
    </source>
</evidence>
<comment type="caution">
    <text evidence="2">The sequence shown here is derived from an EMBL/GenBank/DDBJ whole genome shotgun (WGS) entry which is preliminary data.</text>
</comment>
<evidence type="ECO:0000256" key="1">
    <source>
        <dbReference type="SAM" id="Phobius"/>
    </source>
</evidence>
<keyword evidence="1" id="KW-0472">Membrane</keyword>
<keyword evidence="3" id="KW-1185">Reference proteome</keyword>
<name>A0A7X6M0Q2_9NOCA</name>